<name>A0AAW2YIY8_9EUKA</name>
<evidence type="ECO:0000313" key="1">
    <source>
        <dbReference type="EMBL" id="KAL0476989.1"/>
    </source>
</evidence>
<proteinExistence type="predicted"/>
<comment type="caution">
    <text evidence="1">The sequence shown here is derived from an EMBL/GenBank/DDBJ whole genome shotgun (WGS) entry which is preliminary data.</text>
</comment>
<evidence type="ECO:0000313" key="2">
    <source>
        <dbReference type="Proteomes" id="UP001431209"/>
    </source>
</evidence>
<dbReference type="AlphaFoldDB" id="A0AAW2YIY8"/>
<dbReference type="Proteomes" id="UP001431209">
    <property type="component" value="Unassembled WGS sequence"/>
</dbReference>
<accession>A0AAW2YIY8</accession>
<dbReference type="EMBL" id="JAOPGA020000127">
    <property type="protein sequence ID" value="KAL0476989.1"/>
    <property type="molecule type" value="Genomic_DNA"/>
</dbReference>
<gene>
    <name evidence="1" type="ORF">AKO1_006356</name>
</gene>
<keyword evidence="2" id="KW-1185">Reference proteome</keyword>
<protein>
    <submittedName>
        <fullName evidence="1">PDE4A</fullName>
    </submittedName>
</protein>
<sequence>MTTLEDVVQKALTSVEKTYVVPYQDRILQSLERTKSSNETFSIVVNSNVVLDFIRSQESYADSIINLLEKVDFWQSLHLGIKRYVLEDTSQMVKFNKMINYFEISFTDTDSEIEFVEEQKRIVMTLALHNSEHLTFTPELFFNTLHDTLDELAETQAEEEDSPEEDESITRKLDSLINCSTAKEVKTKDLSKLIRVVHSENFWQPSEEESKQIEECKQMIEQNTEHKGEQYIKSWVITKINKEGKHQRRLFLLSEKNIHTCRFKRQKVDSDRMHCYPIQLVEFMDVARFIGKETEPYGLCIWVKKDKEQVDFDPLSKSATSPRDQKKKKDKWVVKKAKNVLNKIGKEKRTNSINNDQPRPNSKDYKPLVFGAPTTVCRSDEQKEYLEEIAWCLFATISAHRAAHPLRVFYKYRIKAPKMLSLKTLRTVVKNI</sequence>
<reference evidence="1 2" key="1">
    <citation type="submission" date="2024-03" db="EMBL/GenBank/DDBJ databases">
        <title>The Acrasis kona genome and developmental transcriptomes reveal deep origins of eukaryotic multicellular pathways.</title>
        <authorList>
            <person name="Sheikh S."/>
            <person name="Fu C.-J."/>
            <person name="Brown M.W."/>
            <person name="Baldauf S.L."/>
        </authorList>
    </citation>
    <scope>NUCLEOTIDE SEQUENCE [LARGE SCALE GENOMIC DNA]</scope>
    <source>
        <strain evidence="1 2">ATCC MYA-3509</strain>
    </source>
</reference>
<organism evidence="1 2">
    <name type="scientific">Acrasis kona</name>
    <dbReference type="NCBI Taxonomy" id="1008807"/>
    <lineage>
        <taxon>Eukaryota</taxon>
        <taxon>Discoba</taxon>
        <taxon>Heterolobosea</taxon>
        <taxon>Tetramitia</taxon>
        <taxon>Eutetramitia</taxon>
        <taxon>Acrasidae</taxon>
        <taxon>Acrasis</taxon>
    </lineage>
</organism>